<feature type="region of interest" description="Disordered" evidence="6">
    <location>
        <begin position="1"/>
        <end position="105"/>
    </location>
</feature>
<dbReference type="PANTHER" id="PTHR47972">
    <property type="entry name" value="KINESIN-LIKE PROTEIN KLP-3"/>
    <property type="match status" value="1"/>
</dbReference>
<keyword evidence="5" id="KW-0175">Coiled coil</keyword>
<feature type="binding site" evidence="3">
    <location>
        <begin position="707"/>
        <end position="714"/>
    </location>
    <ligand>
        <name>ATP</name>
        <dbReference type="ChEBI" id="CHEBI:30616"/>
    </ligand>
</feature>
<evidence type="ECO:0000256" key="6">
    <source>
        <dbReference type="SAM" id="MobiDB-lite"/>
    </source>
</evidence>
<name>A0AAD3CHJ0_9STRA</name>
<dbReference type="FunFam" id="3.40.850.10:FF:000113">
    <property type="entry name" value="Kinesin-like protein"/>
    <property type="match status" value="1"/>
</dbReference>
<protein>
    <recommendedName>
        <fullName evidence="4">Kinesin-like protein</fullName>
    </recommendedName>
</protein>
<dbReference type="Proteomes" id="UP001054902">
    <property type="component" value="Unassembled WGS sequence"/>
</dbReference>
<accession>A0AAD3CHJ0</accession>
<evidence type="ECO:0000259" key="7">
    <source>
        <dbReference type="PROSITE" id="PS50067"/>
    </source>
</evidence>
<dbReference type="Pfam" id="PF00225">
    <property type="entry name" value="Kinesin"/>
    <property type="match status" value="1"/>
</dbReference>
<feature type="compositionally biased region" description="Basic and acidic residues" evidence="6">
    <location>
        <begin position="93"/>
        <end position="103"/>
    </location>
</feature>
<dbReference type="GO" id="GO:0007018">
    <property type="term" value="P:microtubule-based movement"/>
    <property type="evidence" value="ECO:0007669"/>
    <property type="project" value="InterPro"/>
</dbReference>
<dbReference type="InterPro" id="IPR027417">
    <property type="entry name" value="P-loop_NTPase"/>
</dbReference>
<dbReference type="PROSITE" id="PS50067">
    <property type="entry name" value="KINESIN_MOTOR_2"/>
    <property type="match status" value="1"/>
</dbReference>
<keyword evidence="4" id="KW-0493">Microtubule</keyword>
<dbReference type="AlphaFoldDB" id="A0AAD3CHJ0"/>
<evidence type="ECO:0000313" key="9">
    <source>
        <dbReference type="Proteomes" id="UP001054902"/>
    </source>
</evidence>
<dbReference type="GO" id="GO:0008017">
    <property type="term" value="F:microtubule binding"/>
    <property type="evidence" value="ECO:0007669"/>
    <property type="project" value="InterPro"/>
</dbReference>
<keyword evidence="1 3" id="KW-0547">Nucleotide-binding</keyword>
<dbReference type="SMART" id="SM00129">
    <property type="entry name" value="KISc"/>
    <property type="match status" value="1"/>
</dbReference>
<evidence type="ECO:0000256" key="1">
    <source>
        <dbReference type="ARBA" id="ARBA00022741"/>
    </source>
</evidence>
<reference evidence="8 9" key="1">
    <citation type="journal article" date="2021" name="Sci. Rep.">
        <title>The genome of the diatom Chaetoceros tenuissimus carries an ancient integrated fragment of an extant virus.</title>
        <authorList>
            <person name="Hongo Y."/>
            <person name="Kimura K."/>
            <person name="Takaki Y."/>
            <person name="Yoshida Y."/>
            <person name="Baba S."/>
            <person name="Kobayashi G."/>
            <person name="Nagasaki K."/>
            <person name="Hano T."/>
            <person name="Tomaru Y."/>
        </authorList>
    </citation>
    <scope>NUCLEOTIDE SEQUENCE [LARGE SCALE GENOMIC DNA]</scope>
    <source>
        <strain evidence="8 9">NIES-3715</strain>
    </source>
</reference>
<proteinExistence type="inferred from homology"/>
<dbReference type="InterPro" id="IPR019821">
    <property type="entry name" value="Kinesin_motor_CS"/>
</dbReference>
<organism evidence="8 9">
    <name type="scientific">Chaetoceros tenuissimus</name>
    <dbReference type="NCBI Taxonomy" id="426638"/>
    <lineage>
        <taxon>Eukaryota</taxon>
        <taxon>Sar</taxon>
        <taxon>Stramenopiles</taxon>
        <taxon>Ochrophyta</taxon>
        <taxon>Bacillariophyta</taxon>
        <taxon>Coscinodiscophyceae</taxon>
        <taxon>Chaetocerotophycidae</taxon>
        <taxon>Chaetocerotales</taxon>
        <taxon>Chaetocerotaceae</taxon>
        <taxon>Chaetoceros</taxon>
    </lineage>
</organism>
<evidence type="ECO:0000256" key="3">
    <source>
        <dbReference type="PROSITE-ProRule" id="PRU00283"/>
    </source>
</evidence>
<evidence type="ECO:0000256" key="5">
    <source>
        <dbReference type="SAM" id="Coils"/>
    </source>
</evidence>
<dbReference type="PRINTS" id="PR00380">
    <property type="entry name" value="KINESINHEAVY"/>
</dbReference>
<dbReference type="GO" id="GO:0005874">
    <property type="term" value="C:microtubule"/>
    <property type="evidence" value="ECO:0007669"/>
    <property type="project" value="UniProtKB-KW"/>
</dbReference>
<dbReference type="Gene3D" id="3.40.850.10">
    <property type="entry name" value="Kinesin motor domain"/>
    <property type="match status" value="1"/>
</dbReference>
<dbReference type="InterPro" id="IPR036961">
    <property type="entry name" value="Kinesin_motor_dom_sf"/>
</dbReference>
<dbReference type="GO" id="GO:0005524">
    <property type="term" value="F:ATP binding"/>
    <property type="evidence" value="ECO:0007669"/>
    <property type="project" value="UniProtKB-UniRule"/>
</dbReference>
<evidence type="ECO:0000256" key="4">
    <source>
        <dbReference type="RuleBase" id="RU000394"/>
    </source>
</evidence>
<keyword evidence="2 3" id="KW-0067">ATP-binding</keyword>
<dbReference type="InterPro" id="IPR027640">
    <property type="entry name" value="Kinesin-like_fam"/>
</dbReference>
<gene>
    <name evidence="8" type="ORF">CTEN210_02233</name>
</gene>
<feature type="coiled-coil region" evidence="5">
    <location>
        <begin position="195"/>
        <end position="229"/>
    </location>
</feature>
<evidence type="ECO:0000313" key="8">
    <source>
        <dbReference type="EMBL" id="GFH45759.1"/>
    </source>
</evidence>
<dbReference type="GO" id="GO:0003777">
    <property type="term" value="F:microtubule motor activity"/>
    <property type="evidence" value="ECO:0007669"/>
    <property type="project" value="InterPro"/>
</dbReference>
<feature type="coiled-coil region" evidence="5">
    <location>
        <begin position="303"/>
        <end position="552"/>
    </location>
</feature>
<evidence type="ECO:0000256" key="2">
    <source>
        <dbReference type="ARBA" id="ARBA00022840"/>
    </source>
</evidence>
<comment type="caution">
    <text evidence="8">The sequence shown here is derived from an EMBL/GenBank/DDBJ whole genome shotgun (WGS) entry which is preliminary data.</text>
</comment>
<dbReference type="PANTHER" id="PTHR47972:SF28">
    <property type="entry name" value="KINESIN-LIKE PROTEIN KLP-3"/>
    <property type="match status" value="1"/>
</dbReference>
<keyword evidence="9" id="KW-1185">Reference proteome</keyword>
<keyword evidence="3 4" id="KW-0505">Motor protein</keyword>
<dbReference type="PROSITE" id="PS00411">
    <property type="entry name" value="KINESIN_MOTOR_1"/>
    <property type="match status" value="1"/>
</dbReference>
<dbReference type="EMBL" id="BLLK01000022">
    <property type="protein sequence ID" value="GFH45759.1"/>
    <property type="molecule type" value="Genomic_DNA"/>
</dbReference>
<comment type="similarity">
    <text evidence="3 4">Belongs to the TRAFAC class myosin-kinesin ATPase superfamily. Kinesin family.</text>
</comment>
<dbReference type="InterPro" id="IPR001752">
    <property type="entry name" value="Kinesin_motor_dom"/>
</dbReference>
<feature type="domain" description="Kinesin motor" evidence="7">
    <location>
        <begin position="598"/>
        <end position="956"/>
    </location>
</feature>
<sequence>MPRTRKSIVDVPALTAHQNLPSSPKSTSKGKKRTVSDRSPAVKSRKKTQESVTPKTKRAPEDKENRTPGPTPYWLVAEERGLSPAQTRSAKKHNPDQAAKIDESSNVAKGLFMDESPEEKEIRQLELQKEKMRDERLKQQKGTSGEVFFLSPKRKNQQANDQQFCLQLSPDVDCKRPMSRASSVNSALTFNSTKFEELQARVHALDKENASLRVENKMLESNHVKLQQKFDDEIAKRDTKNQKLLIENAKLQENIKFHGVPVLKDHEEWKNMENKLMGIQETLGEFKSERSLKQLDYEYALKIQDLNRTIDTLQTSLKDKEAELEGEKQYHQEALKKVQEEAEQHKNMSGNVQECIKTLEEEKEELLKQSDQNKKDLEAAMESIREANQRKEDLEAQLGSVDQNAAMRQNELEKELEEICLVNESHEKKILDLENTLRETKDKEVASQDEISRIRDKLEESMVANGDLESRLAVLLDENKEYKIEIASLTKKLEDMTSEHASMLGETQKRIKNLKNERDNFKSALQMSNEELERRERELQAKLDAAKTLIQEKDTGISDLMEKVNGFSARESDLLQQIVLQEKVRRTLHNKVIQLAGNIRCFVRVRPCIKNESPDERSPFSFPTVFDKKGASNGPTLNSSDDVTKRFIIATEPAKDRGGLSQRRKRLKFGFDNVFSPRSTNQDVWNAAEPLIQSAVDGYNVCIFAYGQTGSGKTFTMLGGGSGGGSEESRAGIVTHAVNKLFAAKDMIEDTSQGSQNVQISVELLEIYNEQVRDLLSKKKDGSFKSLNIAVNSNEAIGNIIKETSSVKEVTAHLDIAQSRRCVKATQSNEESSRSHLIFTINFVVTDTESGTTRKSKLHICDLAGSERLSKSKAAGSTLKETQHINKSLSTLSNVIEKLQSKASHVPYRESKLTYLLRNSLGGDSKTLAIVCCNPLGEHYQETACSLRFANKLCNVELKSTADCSV</sequence>
<dbReference type="SUPFAM" id="SSF52540">
    <property type="entry name" value="P-loop containing nucleoside triphosphate hydrolases"/>
    <property type="match status" value="1"/>
</dbReference>